<evidence type="ECO:0000256" key="1">
    <source>
        <dbReference type="ARBA" id="ARBA00008433"/>
    </source>
</evidence>
<evidence type="ECO:0000313" key="3">
    <source>
        <dbReference type="EMBL" id="KAA8905598.1"/>
    </source>
</evidence>
<dbReference type="GO" id="GO:0010508">
    <property type="term" value="P:positive regulation of autophagy"/>
    <property type="evidence" value="ECO:0007669"/>
    <property type="project" value="TreeGrafter"/>
</dbReference>
<dbReference type="GO" id="GO:1904262">
    <property type="term" value="P:negative regulation of TORC1 signaling"/>
    <property type="evidence" value="ECO:0007669"/>
    <property type="project" value="TreeGrafter"/>
</dbReference>
<comment type="similarity">
    <text evidence="1">Belongs to the NPR2 family.</text>
</comment>
<dbReference type="GO" id="GO:1990130">
    <property type="term" value="C:GATOR1 complex"/>
    <property type="evidence" value="ECO:0007669"/>
    <property type="project" value="TreeGrafter"/>
</dbReference>
<evidence type="ECO:0000256" key="2">
    <source>
        <dbReference type="SAM" id="MobiDB-lite"/>
    </source>
</evidence>
<dbReference type="VEuPathDB" id="FungiDB:DIURU_001401"/>
<dbReference type="AlphaFoldDB" id="A0A642UU96"/>
<evidence type="ECO:0000313" key="4">
    <source>
        <dbReference type="Proteomes" id="UP000449547"/>
    </source>
</evidence>
<reference evidence="3 4" key="1">
    <citation type="submission" date="2019-07" db="EMBL/GenBank/DDBJ databases">
        <title>Genome assembly of two rare yeast pathogens: Diutina rugosa and Trichomonascus ciferrii.</title>
        <authorList>
            <person name="Mixao V."/>
            <person name="Saus E."/>
            <person name="Hansen A."/>
            <person name="Lass-Flor C."/>
            <person name="Gabaldon T."/>
        </authorList>
    </citation>
    <scope>NUCLEOTIDE SEQUENCE [LARGE SCALE GENOMIC DNA]</scope>
    <source>
        <strain evidence="3 4">CBS 613</strain>
    </source>
</reference>
<feature type="compositionally biased region" description="Acidic residues" evidence="2">
    <location>
        <begin position="478"/>
        <end position="489"/>
    </location>
</feature>
<accession>A0A642UU96</accession>
<comment type="caution">
    <text evidence="3">The sequence shown here is derived from an EMBL/GenBank/DDBJ whole genome shotgun (WGS) entry which is preliminary data.</text>
</comment>
<name>A0A642UU96_DIURU</name>
<dbReference type="Pfam" id="PF06218">
    <property type="entry name" value="NPR2"/>
    <property type="match status" value="1"/>
</dbReference>
<dbReference type="PANTHER" id="PTHR12991">
    <property type="entry name" value="NITROGEN PERMEASE REGULATOR 2/TUMOR SUPPRESSOR CANDIDATE 4"/>
    <property type="match status" value="1"/>
</dbReference>
<organism evidence="3 4">
    <name type="scientific">Diutina rugosa</name>
    <name type="common">Yeast</name>
    <name type="synonym">Candida rugosa</name>
    <dbReference type="NCBI Taxonomy" id="5481"/>
    <lineage>
        <taxon>Eukaryota</taxon>
        <taxon>Fungi</taxon>
        <taxon>Dikarya</taxon>
        <taxon>Ascomycota</taxon>
        <taxon>Saccharomycotina</taxon>
        <taxon>Pichiomycetes</taxon>
        <taxon>Debaryomycetaceae</taxon>
        <taxon>Diutina</taxon>
    </lineage>
</organism>
<dbReference type="InterPro" id="IPR009348">
    <property type="entry name" value="NPR2-like"/>
</dbReference>
<dbReference type="GeneID" id="54780054"/>
<dbReference type="GO" id="GO:0005096">
    <property type="term" value="F:GTPase activator activity"/>
    <property type="evidence" value="ECO:0007669"/>
    <property type="project" value="TreeGrafter"/>
</dbReference>
<protein>
    <recommendedName>
        <fullName evidence="5">Nitrogen permease regulator 2</fullName>
    </recommendedName>
</protein>
<dbReference type="EMBL" id="SWFT01000044">
    <property type="protein sequence ID" value="KAA8905598.1"/>
    <property type="molecule type" value="Genomic_DNA"/>
</dbReference>
<gene>
    <name evidence="3" type="ORF">DIURU_001401</name>
</gene>
<feature type="compositionally biased region" description="Polar residues" evidence="2">
    <location>
        <begin position="321"/>
        <end position="338"/>
    </location>
</feature>
<evidence type="ECO:0008006" key="5">
    <source>
        <dbReference type="Google" id="ProtNLM"/>
    </source>
</evidence>
<sequence length="553" mass="62983">MEYTGFIHISAIFYAVFHPEEGTKIVYQVPAGSVSTGSDDDDEALFNFDTVKNYVIPKPQLCNKLLSFKINNYRVIGFPVNIENSTYARNSFNFNFCFVFPYDVGDTTPYESAIRRMGTMFRVLEEQSFILSKLETDHSFYKQKPTTMEMDPSQLTPGHKRTTTITLSSIQSLISQIFSDLNNYSECCIPLDSANSVDIKLFPILPPPVNIKAYEVPIATEKLGNLLDSTSDPTMLQIIPHINGLNSIRRIAELAQANYMITKQCIQHLMHYRCIELIDIFQFSNVYATTNHISNFLRNDGQMAEECQAYVATESGAESFSTPTATPNVNSVSPASHTRNYFNSRSSNPPNSRHPVRVKIPSKSTLFKLYRSLNQGMTVKEWFLENRRLLENVDVRRFINFGVVRRIIYRVNTYPIVNSIARAIERDEFYEVNETTLKKKQEVAVAPVVPTNRAVKFNSAPPKTLTEDNDSDSVYSSDFEEDHEEDETEHEVLVRKQSTMSSVDESQEHEYRDLVKMLKGFQHMDSICTELQKSRAEVEAMIASLGSYNIANA</sequence>
<feature type="region of interest" description="Disordered" evidence="2">
    <location>
        <begin position="457"/>
        <end position="508"/>
    </location>
</feature>
<keyword evidence="4" id="KW-1185">Reference proteome</keyword>
<dbReference type="RefSeq" id="XP_034013758.1">
    <property type="nucleotide sequence ID" value="XM_034153941.1"/>
</dbReference>
<dbReference type="OrthoDB" id="338854at2759"/>
<feature type="compositionally biased region" description="Low complexity" evidence="2">
    <location>
        <begin position="339"/>
        <end position="353"/>
    </location>
</feature>
<dbReference type="OMA" id="PYERNYF"/>
<feature type="region of interest" description="Disordered" evidence="2">
    <location>
        <begin position="321"/>
        <end position="355"/>
    </location>
</feature>
<dbReference type="PANTHER" id="PTHR12991:SF10">
    <property type="entry name" value="GATOR COMPLEX PROTEIN NPRL2"/>
    <property type="match status" value="1"/>
</dbReference>
<proteinExistence type="inferred from homology"/>
<dbReference type="Proteomes" id="UP000449547">
    <property type="component" value="Unassembled WGS sequence"/>
</dbReference>
<dbReference type="GO" id="GO:0005774">
    <property type="term" value="C:vacuolar membrane"/>
    <property type="evidence" value="ECO:0007669"/>
    <property type="project" value="TreeGrafter"/>
</dbReference>